<dbReference type="InterPro" id="IPR036249">
    <property type="entry name" value="Thioredoxin-like_sf"/>
</dbReference>
<dbReference type="Gene3D" id="3.40.30.10">
    <property type="entry name" value="Glutaredoxin"/>
    <property type="match status" value="1"/>
</dbReference>
<proteinExistence type="predicted"/>
<accession>A0A0M4RF80</accession>
<dbReference type="OrthoDB" id="8779161at2"/>
<dbReference type="InterPro" id="IPR008554">
    <property type="entry name" value="Glutaredoxin-like"/>
</dbReference>
<dbReference type="PATRIC" id="fig|656366.3.peg.2996"/>
<dbReference type="Pfam" id="PF05768">
    <property type="entry name" value="Glrx-like"/>
    <property type="match status" value="1"/>
</dbReference>
<dbReference type="SUPFAM" id="SSF52833">
    <property type="entry name" value="Thioredoxin-like"/>
    <property type="match status" value="1"/>
</dbReference>
<protein>
    <submittedName>
        <fullName evidence="1">Glutaredoxin</fullName>
    </submittedName>
</protein>
<dbReference type="KEGG" id="aaq:AOC05_13890"/>
<name>A0A0M4RF80_9MICC</name>
<evidence type="ECO:0000313" key="2">
    <source>
        <dbReference type="Proteomes" id="UP000062833"/>
    </source>
</evidence>
<sequence length="95" mass="10257">MDAKPNLSPHVPRLELITKSGCHLCDDARTVVDGVAAGLGLVWAEVSIEGDPELANRYGEEIPVILVDGVQRDFWHIDPVRLRTILSNSMAAPGA</sequence>
<dbReference type="EMBL" id="CP012677">
    <property type="protein sequence ID" value="ALE94256.1"/>
    <property type="molecule type" value="Genomic_DNA"/>
</dbReference>
<dbReference type="AlphaFoldDB" id="A0A0M4RF80"/>
<dbReference type="Proteomes" id="UP000062833">
    <property type="component" value="Chromosome"/>
</dbReference>
<dbReference type="RefSeq" id="WP_062009807.1">
    <property type="nucleotide sequence ID" value="NZ_CP012677.1"/>
</dbReference>
<organism evidence="1 2">
    <name type="scientific">Arthrobacter alpinus</name>
    <dbReference type="NCBI Taxonomy" id="656366"/>
    <lineage>
        <taxon>Bacteria</taxon>
        <taxon>Bacillati</taxon>
        <taxon>Actinomycetota</taxon>
        <taxon>Actinomycetes</taxon>
        <taxon>Micrococcales</taxon>
        <taxon>Micrococcaceae</taxon>
        <taxon>Arthrobacter</taxon>
    </lineage>
</organism>
<keyword evidence="2" id="KW-1185">Reference proteome</keyword>
<evidence type="ECO:0000313" key="1">
    <source>
        <dbReference type="EMBL" id="ALE94256.1"/>
    </source>
</evidence>
<reference evidence="2" key="1">
    <citation type="submission" date="2015-09" db="EMBL/GenBank/DDBJ databases">
        <title>Complete genome of Arthrobacter alpinus strain R3.8.</title>
        <authorList>
            <person name="See-Too W.S."/>
            <person name="Chan K.G."/>
        </authorList>
    </citation>
    <scope>NUCLEOTIDE SEQUENCE [LARGE SCALE GENOMIC DNA]</scope>
    <source>
        <strain evidence="2">R3.8</strain>
    </source>
</reference>
<gene>
    <name evidence="1" type="ORF">AOC05_13890</name>
</gene>